<dbReference type="Pfam" id="PF16353">
    <property type="entry name" value="LacZ_4"/>
    <property type="match status" value="1"/>
</dbReference>
<dbReference type="InterPro" id="IPR006102">
    <property type="entry name" value="Ig-like_GH2"/>
</dbReference>
<dbReference type="GO" id="GO:0005990">
    <property type="term" value="P:lactose catabolic process"/>
    <property type="evidence" value="ECO:0007669"/>
    <property type="project" value="TreeGrafter"/>
</dbReference>
<evidence type="ECO:0000256" key="8">
    <source>
        <dbReference type="ARBA" id="ARBA00023295"/>
    </source>
</evidence>
<feature type="domain" description="Glycoside hydrolase family 2 catalytic" evidence="11">
    <location>
        <begin position="298"/>
        <end position="508"/>
    </location>
</feature>
<evidence type="ECO:0000259" key="14">
    <source>
        <dbReference type="Pfam" id="PF16353"/>
    </source>
</evidence>
<dbReference type="SUPFAM" id="SSF49785">
    <property type="entry name" value="Galactose-binding domain-like"/>
    <property type="match status" value="1"/>
</dbReference>
<dbReference type="InterPro" id="IPR008979">
    <property type="entry name" value="Galactose-bd-like_sf"/>
</dbReference>
<protein>
    <recommendedName>
        <fullName evidence="5">beta-galactosidase</fullName>
        <ecNumber evidence="5">3.2.1.23</ecNumber>
    </recommendedName>
    <alternativeName>
        <fullName evidence="9">Lactase</fullName>
    </alternativeName>
</protein>
<dbReference type="InterPro" id="IPR006104">
    <property type="entry name" value="Glyco_hydro_2_N"/>
</dbReference>
<dbReference type="PANTHER" id="PTHR46323:SF2">
    <property type="entry name" value="BETA-GALACTOSIDASE"/>
    <property type="match status" value="1"/>
</dbReference>
<dbReference type="Gene3D" id="2.60.40.10">
    <property type="entry name" value="Immunoglobulins"/>
    <property type="match status" value="2"/>
</dbReference>
<evidence type="ECO:0000259" key="12">
    <source>
        <dbReference type="Pfam" id="PF02837"/>
    </source>
</evidence>
<sequence>MAKITLKSSPMKTIALFLVASVFCKLVFAQQTVIQYLSGTDKDHTVKWDFMCTKGRNSGKWSTIPVPSCWETQGFGSYNYSQDTQNPDEQGLYKYNFKVAPQHKGKKIVIVFDASMTDTEVKINGRSAGPIHQGAFYQFKYDITSLVQFEKFNLLEVTVSKKSTNASINRAERKSDFWLFGGIFRPVYLEILPATAIERVAIDAKASGDFNMQVFTNATTKQTVQAQVYDLKGKAVDKPFQLLVGDTMLRHHFTNIQLWNPEQPILYNVVVSIKDGDKTIHTIKQRFGFRTAELREQDGFYVNGQKVIFKGVCRHSEWPETGRTLSRSVHLMDIAAMKDMNMNAVRMSHYPPDKEFLDLCDSVGLFVLDELTGWQAAYDTTIARKLVKELVIRDVNHPSVVIWDNGNEGGWNRAVDGDYAWYDPQKRHVIHPWERFNGTNTKHYPDFKYIQNEVANAKEVFFPTEFMHGLFDGGHGAALEDFWSEMTKHPHFAGGFLWALHDEGLVRADWHDSIDVAGNRGPDGIVGPHREKEGSYYTIKELWSPVYIDSKSATQNFKSSFEIENRYFYTDLKQVKFEWKLVDFQKPWQTGTSVKVLQKGTLQGPSLAPGQKGMLDLPLPGNAKADALYLTAFTAKGDTICTWSWAGSSPKTIANAIPTVFLKTDVSAKEDAQALALTFDGLTYYFDKTTGYLQKVNNGQKEISLSGGPALAGSSQKLSQFKSFKQGDEYVVKPTYSGDSLQVTWTFRKGRLPRLEYSYLTKDTADYMGITFNYPEEKIKGMKWMGRGPYHVWKNRLKGPQFGVWEKAYNNTITGENWKYPEFKGWHSEMNWVKLQNEESDFTIYTDQQNIYFQMLQPEKAKASGNNNTNPAFPGNTIGFMHAISAIGTKFQKAEVMGPQSQKNGRQGSVPLTGALYFDFR</sequence>
<evidence type="ECO:0000313" key="15">
    <source>
        <dbReference type="EMBL" id="GEO08809.1"/>
    </source>
</evidence>
<dbReference type="Pfam" id="PF02837">
    <property type="entry name" value="Glyco_hydro_2_N"/>
    <property type="match status" value="1"/>
</dbReference>
<keyword evidence="8" id="KW-0326">Glycosidase</keyword>
<dbReference type="Gene3D" id="3.20.20.80">
    <property type="entry name" value="Glycosidases"/>
    <property type="match status" value="1"/>
</dbReference>
<evidence type="ECO:0000256" key="2">
    <source>
        <dbReference type="ARBA" id="ARBA00001913"/>
    </source>
</evidence>
<dbReference type="Pfam" id="PF00703">
    <property type="entry name" value="Glyco_hydro_2"/>
    <property type="match status" value="1"/>
</dbReference>
<dbReference type="Proteomes" id="UP000321513">
    <property type="component" value="Unassembled WGS sequence"/>
</dbReference>
<dbReference type="InterPro" id="IPR032312">
    <property type="entry name" value="LacZ_4"/>
</dbReference>
<feature type="domain" description="Beta galactosidase small chain/" evidence="13">
    <location>
        <begin position="732"/>
        <end position="846"/>
    </location>
</feature>
<dbReference type="SUPFAM" id="SSF74650">
    <property type="entry name" value="Galactose mutarotase-like"/>
    <property type="match status" value="1"/>
</dbReference>
<dbReference type="PRINTS" id="PR00132">
    <property type="entry name" value="GLHYDRLASE2"/>
</dbReference>
<dbReference type="InterPro" id="IPR006101">
    <property type="entry name" value="Glyco_hydro_2"/>
</dbReference>
<evidence type="ECO:0000256" key="9">
    <source>
        <dbReference type="ARBA" id="ARBA00032230"/>
    </source>
</evidence>
<name>A0A512BA51_9BACT</name>
<evidence type="ECO:0000259" key="11">
    <source>
        <dbReference type="Pfam" id="PF02836"/>
    </source>
</evidence>
<dbReference type="Gene3D" id="2.70.98.10">
    <property type="match status" value="1"/>
</dbReference>
<dbReference type="EMBL" id="BJYT01000004">
    <property type="protein sequence ID" value="GEO08809.1"/>
    <property type="molecule type" value="Genomic_DNA"/>
</dbReference>
<dbReference type="InterPro" id="IPR017853">
    <property type="entry name" value="GH"/>
</dbReference>
<keyword evidence="7" id="KW-0106">Calcium</keyword>
<gene>
    <name evidence="15" type="ORF">SAE01_13050</name>
</gene>
<dbReference type="Gene3D" id="2.60.120.260">
    <property type="entry name" value="Galactose-binding domain-like"/>
    <property type="match status" value="1"/>
</dbReference>
<dbReference type="InterPro" id="IPR036156">
    <property type="entry name" value="Beta-gal/glucu_dom_sf"/>
</dbReference>
<dbReference type="SUPFAM" id="SSF51445">
    <property type="entry name" value="(Trans)glycosidases"/>
    <property type="match status" value="1"/>
</dbReference>
<evidence type="ECO:0000256" key="5">
    <source>
        <dbReference type="ARBA" id="ARBA00012756"/>
    </source>
</evidence>
<evidence type="ECO:0000259" key="10">
    <source>
        <dbReference type="Pfam" id="PF00703"/>
    </source>
</evidence>
<evidence type="ECO:0000313" key="16">
    <source>
        <dbReference type="Proteomes" id="UP000321513"/>
    </source>
</evidence>
<comment type="similarity">
    <text evidence="3">Belongs to the glycosyl hydrolase 2 family.</text>
</comment>
<comment type="caution">
    <text evidence="15">The sequence shown here is derived from an EMBL/GenBank/DDBJ whole genome shotgun (WGS) entry which is preliminary data.</text>
</comment>
<reference evidence="15 16" key="1">
    <citation type="submission" date="2019-07" db="EMBL/GenBank/DDBJ databases">
        <title>Whole genome shotgun sequence of Segetibacter aerophilus NBRC 106135.</title>
        <authorList>
            <person name="Hosoyama A."/>
            <person name="Uohara A."/>
            <person name="Ohji S."/>
            <person name="Ichikawa N."/>
        </authorList>
    </citation>
    <scope>NUCLEOTIDE SEQUENCE [LARGE SCALE GENOMIC DNA]</scope>
    <source>
        <strain evidence="15 16">NBRC 106135</strain>
    </source>
</reference>
<dbReference type="Pfam" id="PF02929">
    <property type="entry name" value="Bgal_small_N"/>
    <property type="match status" value="1"/>
</dbReference>
<evidence type="ECO:0000256" key="1">
    <source>
        <dbReference type="ARBA" id="ARBA00001412"/>
    </source>
</evidence>
<dbReference type="GO" id="GO:0004565">
    <property type="term" value="F:beta-galactosidase activity"/>
    <property type="evidence" value="ECO:0007669"/>
    <property type="project" value="UniProtKB-EC"/>
</dbReference>
<accession>A0A512BA51</accession>
<proteinExistence type="inferred from homology"/>
<dbReference type="EC" id="3.2.1.23" evidence="5"/>
<dbReference type="PANTHER" id="PTHR46323">
    <property type="entry name" value="BETA-GALACTOSIDASE"/>
    <property type="match status" value="1"/>
</dbReference>
<organism evidence="15 16">
    <name type="scientific">Segetibacter aerophilus</name>
    <dbReference type="NCBI Taxonomy" id="670293"/>
    <lineage>
        <taxon>Bacteria</taxon>
        <taxon>Pseudomonadati</taxon>
        <taxon>Bacteroidota</taxon>
        <taxon>Chitinophagia</taxon>
        <taxon>Chitinophagales</taxon>
        <taxon>Chitinophagaceae</taxon>
        <taxon>Segetibacter</taxon>
    </lineage>
</organism>
<dbReference type="InterPro" id="IPR011013">
    <property type="entry name" value="Gal_mutarotase_sf_dom"/>
</dbReference>
<dbReference type="Pfam" id="PF02836">
    <property type="entry name" value="Glyco_hydro_2_C"/>
    <property type="match status" value="1"/>
</dbReference>
<dbReference type="InterPro" id="IPR004199">
    <property type="entry name" value="B-gal_small/dom_5"/>
</dbReference>
<keyword evidence="16" id="KW-1185">Reference proteome</keyword>
<keyword evidence="6" id="KW-0378">Hydrolase</keyword>
<feature type="domain" description="Glycoside hydrolase family 2 immunoglobulin-like beta-sandwich" evidence="10">
    <location>
        <begin position="198"/>
        <end position="290"/>
    </location>
</feature>
<comment type="catalytic activity">
    <reaction evidence="1">
        <text>Hydrolysis of terminal non-reducing beta-D-galactose residues in beta-D-galactosides.</text>
        <dbReference type="EC" id="3.2.1.23"/>
    </reaction>
</comment>
<dbReference type="SUPFAM" id="SSF49303">
    <property type="entry name" value="beta-Galactosidase/glucuronidase domain"/>
    <property type="match status" value="2"/>
</dbReference>
<dbReference type="GO" id="GO:0030246">
    <property type="term" value="F:carbohydrate binding"/>
    <property type="evidence" value="ECO:0007669"/>
    <property type="project" value="InterPro"/>
</dbReference>
<evidence type="ECO:0000256" key="6">
    <source>
        <dbReference type="ARBA" id="ARBA00022801"/>
    </source>
</evidence>
<comment type="subunit">
    <text evidence="4">Monomer.</text>
</comment>
<feature type="domain" description="Glycosyl hydrolases family 2 sugar binding" evidence="12">
    <location>
        <begin position="62"/>
        <end position="191"/>
    </location>
</feature>
<dbReference type="AlphaFoldDB" id="A0A512BA51"/>
<comment type="cofactor">
    <cofactor evidence="2">
        <name>Ca(2+)</name>
        <dbReference type="ChEBI" id="CHEBI:29108"/>
    </cofactor>
</comment>
<dbReference type="InterPro" id="IPR014718">
    <property type="entry name" value="GH-type_carb-bd"/>
</dbReference>
<dbReference type="OrthoDB" id="9801077at2"/>
<dbReference type="GO" id="GO:0009341">
    <property type="term" value="C:beta-galactosidase complex"/>
    <property type="evidence" value="ECO:0007669"/>
    <property type="project" value="InterPro"/>
</dbReference>
<evidence type="ECO:0000256" key="4">
    <source>
        <dbReference type="ARBA" id="ARBA00011245"/>
    </source>
</evidence>
<dbReference type="InterPro" id="IPR006103">
    <property type="entry name" value="Glyco_hydro_2_cat"/>
</dbReference>
<feature type="domain" description="Beta-galactosidase" evidence="14">
    <location>
        <begin position="561"/>
        <end position="636"/>
    </location>
</feature>
<dbReference type="InterPro" id="IPR013783">
    <property type="entry name" value="Ig-like_fold"/>
</dbReference>
<evidence type="ECO:0000256" key="7">
    <source>
        <dbReference type="ARBA" id="ARBA00022837"/>
    </source>
</evidence>
<dbReference type="InterPro" id="IPR050347">
    <property type="entry name" value="Bact_Beta-galactosidase"/>
</dbReference>
<evidence type="ECO:0000256" key="3">
    <source>
        <dbReference type="ARBA" id="ARBA00007401"/>
    </source>
</evidence>
<evidence type="ECO:0000259" key="13">
    <source>
        <dbReference type="Pfam" id="PF02929"/>
    </source>
</evidence>